<evidence type="ECO:0000256" key="1">
    <source>
        <dbReference type="ARBA" id="ARBA00001968"/>
    </source>
</evidence>
<protein>
    <submittedName>
        <fullName evidence="4">Transposase family protein</fullName>
    </submittedName>
</protein>
<dbReference type="Pfam" id="PF13359">
    <property type="entry name" value="DDE_Tnp_4"/>
    <property type="match status" value="1"/>
</dbReference>
<feature type="domain" description="DDE Tnp4" evidence="3">
    <location>
        <begin position="8"/>
        <end position="56"/>
    </location>
</feature>
<proteinExistence type="predicted"/>
<organism evidence="4 5">
    <name type="scientific">Streptomyces durmitorensis</name>
    <dbReference type="NCBI Taxonomy" id="319947"/>
    <lineage>
        <taxon>Bacteria</taxon>
        <taxon>Bacillati</taxon>
        <taxon>Actinomycetota</taxon>
        <taxon>Actinomycetes</taxon>
        <taxon>Kitasatosporales</taxon>
        <taxon>Streptomycetaceae</taxon>
        <taxon>Streptomyces</taxon>
    </lineage>
</organism>
<evidence type="ECO:0000313" key="4">
    <source>
        <dbReference type="EMBL" id="UQT59928.1"/>
    </source>
</evidence>
<keyword evidence="2" id="KW-0479">Metal-binding</keyword>
<comment type="cofactor">
    <cofactor evidence="1">
        <name>a divalent metal cation</name>
        <dbReference type="ChEBI" id="CHEBI:60240"/>
    </cofactor>
</comment>
<evidence type="ECO:0000256" key="2">
    <source>
        <dbReference type="ARBA" id="ARBA00022723"/>
    </source>
</evidence>
<accession>A0ABY4Q3W9</accession>
<reference evidence="4 5" key="1">
    <citation type="submission" date="2022-05" db="EMBL/GenBank/DDBJ databases">
        <authorList>
            <person name="Zhou X."/>
            <person name="Li K."/>
            <person name="Man Y."/>
        </authorList>
    </citation>
    <scope>NUCLEOTIDE SEQUENCE [LARGE SCALE GENOMIC DNA]</scope>
    <source>
        <strain evidence="4 5">MS405</strain>
    </source>
</reference>
<dbReference type="Proteomes" id="UP000829992">
    <property type="component" value="Chromosome"/>
</dbReference>
<dbReference type="EMBL" id="CP097289">
    <property type="protein sequence ID" value="UQT59928.1"/>
    <property type="molecule type" value="Genomic_DNA"/>
</dbReference>
<dbReference type="RefSeq" id="WP_249591262.1">
    <property type="nucleotide sequence ID" value="NZ_BAAAQL010000066.1"/>
</dbReference>
<evidence type="ECO:0000313" key="5">
    <source>
        <dbReference type="Proteomes" id="UP000829992"/>
    </source>
</evidence>
<evidence type="ECO:0000259" key="3">
    <source>
        <dbReference type="Pfam" id="PF13359"/>
    </source>
</evidence>
<keyword evidence="5" id="KW-1185">Reference proteome</keyword>
<sequence>MADRRNCSGKHRSHGLHFLAPTDEKGRLIWISAARPGRTHDNTAARHDHVLAHLRAADLGHWPTPASAALTTTSSTP</sequence>
<gene>
    <name evidence="4" type="ORF">M4V62_35440</name>
</gene>
<name>A0ABY4Q3W9_9ACTN</name>
<dbReference type="InterPro" id="IPR027806">
    <property type="entry name" value="HARBI1_dom"/>
</dbReference>